<evidence type="ECO:0000313" key="3">
    <source>
        <dbReference type="Proteomes" id="UP000034172"/>
    </source>
</evidence>
<evidence type="ECO:0000313" key="2">
    <source>
        <dbReference type="EMBL" id="KKT49606.1"/>
    </source>
</evidence>
<protein>
    <submittedName>
        <fullName evidence="2">Uncharacterized protein</fullName>
    </submittedName>
</protein>
<dbReference type="AlphaFoldDB" id="A0A0G1HR45"/>
<name>A0A0G1HR45_9BACT</name>
<feature type="transmembrane region" description="Helical" evidence="1">
    <location>
        <begin position="6"/>
        <end position="28"/>
    </location>
</feature>
<keyword evidence="1" id="KW-0472">Membrane</keyword>
<sequence>MVYLGIVVIIVGVSYSFIRIVTIINPYTERLLRMIFEK</sequence>
<dbReference type="EMBL" id="LCIE01000004">
    <property type="protein sequence ID" value="KKT49606.1"/>
    <property type="molecule type" value="Genomic_DNA"/>
</dbReference>
<accession>A0A0G1HR45</accession>
<organism evidence="2 3">
    <name type="scientific">Candidatus Collierbacteria bacterium GW2011_GWC2_44_18</name>
    <dbReference type="NCBI Taxonomy" id="1618392"/>
    <lineage>
        <taxon>Bacteria</taxon>
        <taxon>Candidatus Collieribacteriota</taxon>
    </lineage>
</organism>
<comment type="caution">
    <text evidence="2">The sequence shown here is derived from an EMBL/GenBank/DDBJ whole genome shotgun (WGS) entry which is preliminary data.</text>
</comment>
<keyword evidence="1" id="KW-1133">Transmembrane helix</keyword>
<proteinExistence type="predicted"/>
<gene>
    <name evidence="2" type="ORF">UW41_C0004G0027</name>
</gene>
<evidence type="ECO:0000256" key="1">
    <source>
        <dbReference type="SAM" id="Phobius"/>
    </source>
</evidence>
<reference evidence="2 3" key="1">
    <citation type="journal article" date="2015" name="Nature">
        <title>rRNA introns, odd ribosomes, and small enigmatic genomes across a large radiation of phyla.</title>
        <authorList>
            <person name="Brown C.T."/>
            <person name="Hug L.A."/>
            <person name="Thomas B.C."/>
            <person name="Sharon I."/>
            <person name="Castelle C.J."/>
            <person name="Singh A."/>
            <person name="Wilkins M.J."/>
            <person name="Williams K.H."/>
            <person name="Banfield J.F."/>
        </authorList>
    </citation>
    <scope>NUCLEOTIDE SEQUENCE [LARGE SCALE GENOMIC DNA]</scope>
</reference>
<dbReference type="Proteomes" id="UP000034172">
    <property type="component" value="Unassembled WGS sequence"/>
</dbReference>
<keyword evidence="1" id="KW-0812">Transmembrane</keyword>